<keyword evidence="1" id="KW-0812">Transmembrane</keyword>
<sequence>MSQKKSPLDFTKLAPGGRIRVLLFAVMRAVLVLLAMFLLYFLIPVAGFNANNPTGAWIRLLAVIVVFLTILVLQLRFVLFASAPQIRAVEAVVESVVAFVLLFAWLYVSLSTTEPAYFSELLDKVDALYFTSSTFSTVGFGDIVATSKLTRGLVSIQMISGLGVLALTAKAAFLMAQKAESRRP</sequence>
<keyword evidence="4" id="KW-1185">Reference proteome</keyword>
<dbReference type="SUPFAM" id="SSF81324">
    <property type="entry name" value="Voltage-gated potassium channels"/>
    <property type="match status" value="1"/>
</dbReference>
<dbReference type="EMBL" id="JACHVS010000001">
    <property type="protein sequence ID" value="MBB2995481.1"/>
    <property type="molecule type" value="Genomic_DNA"/>
</dbReference>
<evidence type="ECO:0000256" key="1">
    <source>
        <dbReference type="SAM" id="Phobius"/>
    </source>
</evidence>
<evidence type="ECO:0000259" key="2">
    <source>
        <dbReference type="Pfam" id="PF07885"/>
    </source>
</evidence>
<feature type="transmembrane region" description="Helical" evidence="1">
    <location>
        <begin position="55"/>
        <end position="79"/>
    </location>
</feature>
<evidence type="ECO:0000313" key="4">
    <source>
        <dbReference type="Proteomes" id="UP000523000"/>
    </source>
</evidence>
<comment type="caution">
    <text evidence="3">The sequence shown here is derived from an EMBL/GenBank/DDBJ whole genome shotgun (WGS) entry which is preliminary data.</text>
</comment>
<dbReference type="RefSeq" id="WP_183510732.1">
    <property type="nucleotide sequence ID" value="NZ_BAABGK010000110.1"/>
</dbReference>
<feature type="transmembrane region" description="Helical" evidence="1">
    <location>
        <begin position="21"/>
        <end position="43"/>
    </location>
</feature>
<dbReference type="AlphaFoldDB" id="A0A839QTX5"/>
<gene>
    <name evidence="3" type="ORF">E9229_001672</name>
</gene>
<feature type="domain" description="Potassium channel" evidence="2">
    <location>
        <begin position="96"/>
        <end position="171"/>
    </location>
</feature>
<proteinExistence type="predicted"/>
<organism evidence="3 4">
    <name type="scientific">Paeniglutamicibacter cryotolerans</name>
    <dbReference type="NCBI Taxonomy" id="670079"/>
    <lineage>
        <taxon>Bacteria</taxon>
        <taxon>Bacillati</taxon>
        <taxon>Actinomycetota</taxon>
        <taxon>Actinomycetes</taxon>
        <taxon>Micrococcales</taxon>
        <taxon>Micrococcaceae</taxon>
        <taxon>Paeniglutamicibacter</taxon>
    </lineage>
</organism>
<feature type="transmembrane region" description="Helical" evidence="1">
    <location>
        <begin position="91"/>
        <end position="108"/>
    </location>
</feature>
<protein>
    <submittedName>
        <fullName evidence="3">Cation transport ATPase</fullName>
    </submittedName>
</protein>
<keyword evidence="1" id="KW-1133">Transmembrane helix</keyword>
<name>A0A839QTX5_9MICC</name>
<dbReference type="InterPro" id="IPR013099">
    <property type="entry name" value="K_chnl_dom"/>
</dbReference>
<dbReference type="Gene3D" id="1.10.287.70">
    <property type="match status" value="1"/>
</dbReference>
<accession>A0A839QTX5</accession>
<reference evidence="3 4" key="1">
    <citation type="submission" date="2020-08" db="EMBL/GenBank/DDBJ databases">
        <title>Sequencing the genomes of 1000 actinobacteria strains.</title>
        <authorList>
            <person name="Klenk H.-P."/>
        </authorList>
    </citation>
    <scope>NUCLEOTIDE SEQUENCE [LARGE SCALE GENOMIC DNA]</scope>
    <source>
        <strain evidence="3 4">DSM 22826</strain>
    </source>
</reference>
<dbReference type="Pfam" id="PF07885">
    <property type="entry name" value="Ion_trans_2"/>
    <property type="match status" value="1"/>
</dbReference>
<keyword evidence="1" id="KW-0472">Membrane</keyword>
<dbReference type="Proteomes" id="UP000523000">
    <property type="component" value="Unassembled WGS sequence"/>
</dbReference>
<feature type="transmembrane region" description="Helical" evidence="1">
    <location>
        <begin position="156"/>
        <end position="176"/>
    </location>
</feature>
<evidence type="ECO:0000313" key="3">
    <source>
        <dbReference type="EMBL" id="MBB2995481.1"/>
    </source>
</evidence>